<feature type="chain" id="PRO_5007054397" evidence="1">
    <location>
        <begin position="22"/>
        <end position="257"/>
    </location>
</feature>
<dbReference type="EMBL" id="LQBP01000006">
    <property type="protein sequence ID" value="KUJ78508.1"/>
    <property type="molecule type" value="Genomic_DNA"/>
</dbReference>
<dbReference type="Proteomes" id="UP000053690">
    <property type="component" value="Unassembled WGS sequence"/>
</dbReference>
<dbReference type="AlphaFoldDB" id="A0A0X3TS07"/>
<keyword evidence="3" id="KW-1185">Reference proteome</keyword>
<evidence type="ECO:0000313" key="3">
    <source>
        <dbReference type="Proteomes" id="UP000053690"/>
    </source>
</evidence>
<name>A0A0X3TS07_9RHOB</name>
<gene>
    <name evidence="2" type="ORF">AVO44_12390</name>
</gene>
<reference evidence="3" key="1">
    <citation type="submission" date="2015-12" db="EMBL/GenBank/DDBJ databases">
        <authorList>
            <person name="Zhang G."/>
            <person name="Stingl U."/>
        </authorList>
    </citation>
    <scope>NUCLEOTIDE SEQUENCE [LARGE SCALE GENOMIC DNA]</scope>
    <source>
        <strain evidence="3">ZGT108</strain>
    </source>
</reference>
<dbReference type="OrthoDB" id="7702077at2"/>
<comment type="caution">
    <text evidence="2">The sequence shown here is derived from an EMBL/GenBank/DDBJ whole genome shotgun (WGS) entry which is preliminary data.</text>
</comment>
<feature type="signal peptide" evidence="1">
    <location>
        <begin position="1"/>
        <end position="21"/>
    </location>
</feature>
<protein>
    <submittedName>
        <fullName evidence="2">Uncharacterized protein</fullName>
    </submittedName>
</protein>
<evidence type="ECO:0000313" key="2">
    <source>
        <dbReference type="EMBL" id="KUJ78508.1"/>
    </source>
</evidence>
<evidence type="ECO:0000256" key="1">
    <source>
        <dbReference type="SAM" id="SignalP"/>
    </source>
</evidence>
<proteinExistence type="predicted"/>
<dbReference type="STRING" id="1685378.AVO44_12390"/>
<organism evidence="2 3">
    <name type="scientific">Ruegeria profundi</name>
    <dbReference type="NCBI Taxonomy" id="1685378"/>
    <lineage>
        <taxon>Bacteria</taxon>
        <taxon>Pseudomonadati</taxon>
        <taxon>Pseudomonadota</taxon>
        <taxon>Alphaproteobacteria</taxon>
        <taxon>Rhodobacterales</taxon>
        <taxon>Roseobacteraceae</taxon>
        <taxon>Ruegeria</taxon>
    </lineage>
</organism>
<sequence length="257" mass="28213">MNRLSILFTSFLLAAPLSAMADWQFSSGPSPNAFIQANNITLELQCDRIRFAPAGYEDSQDIVNKQGLSFRFMSNGTTEVGAFQAGRANSSFRVVDNYPVEIEFNDANDYVFILDQIAANATLNLSMTDQDISYAILELKGSSAAIRSLKRSCSNLASSGSGSRPEAPEGVVYCGGGGTQRQIEYAIVDTGSDWDARVTVNGETMDAMTSYSYFGNAEPPRGFIVALLGQDRSEFLVFEDGSERWIEYGDYRYDQCN</sequence>
<keyword evidence="1" id="KW-0732">Signal</keyword>
<accession>A0A0X3TS07</accession>